<evidence type="ECO:0000313" key="1">
    <source>
        <dbReference type="EMBL" id="CAB5220384.1"/>
    </source>
</evidence>
<accession>A0A6J7WW68</accession>
<dbReference type="EMBL" id="LR798284">
    <property type="protein sequence ID" value="CAB5220384.1"/>
    <property type="molecule type" value="Genomic_DNA"/>
</dbReference>
<proteinExistence type="predicted"/>
<organism evidence="1">
    <name type="scientific">uncultured Caudovirales phage</name>
    <dbReference type="NCBI Taxonomy" id="2100421"/>
    <lineage>
        <taxon>Viruses</taxon>
        <taxon>Duplodnaviria</taxon>
        <taxon>Heunggongvirae</taxon>
        <taxon>Uroviricota</taxon>
        <taxon>Caudoviricetes</taxon>
        <taxon>Peduoviridae</taxon>
        <taxon>Maltschvirus</taxon>
        <taxon>Maltschvirus maltsch</taxon>
    </lineage>
</organism>
<gene>
    <name evidence="1" type="ORF">UFOVP236_43</name>
</gene>
<sequence>MAEKIKLVHGDTKPALVVSLTDQSTGDPIDVATATVRMKFRAAGGDTVLSTLTASKIAGRVLTDGTVNSAAPYDVPGKGGRVQFGWGIGDLNQDAGDYEGEIEITYSDSSVQTVYDVLKFKLRKDF</sequence>
<name>A0A6J7WW68_9CAUD</name>
<protein>
    <recommendedName>
        <fullName evidence="2">BppU N-terminal domain-containing protein</fullName>
    </recommendedName>
</protein>
<reference evidence="1" key="1">
    <citation type="submission" date="2020-05" db="EMBL/GenBank/DDBJ databases">
        <authorList>
            <person name="Chiriac C."/>
            <person name="Salcher M."/>
            <person name="Ghai R."/>
            <person name="Kavagutti S V."/>
        </authorList>
    </citation>
    <scope>NUCLEOTIDE SEQUENCE</scope>
</reference>
<evidence type="ECO:0008006" key="2">
    <source>
        <dbReference type="Google" id="ProtNLM"/>
    </source>
</evidence>